<proteinExistence type="inferred from homology"/>
<dbReference type="SUPFAM" id="SSF51230">
    <property type="entry name" value="Single hybrid motif"/>
    <property type="match status" value="1"/>
</dbReference>
<dbReference type="PROSITE" id="PS50968">
    <property type="entry name" value="BIOTINYL_LIPOYL"/>
    <property type="match status" value="1"/>
</dbReference>
<dbReference type="SUPFAM" id="SSF52777">
    <property type="entry name" value="CoA-dependent acyltransferases"/>
    <property type="match status" value="1"/>
</dbReference>
<dbReference type="FunFam" id="2.40.50.100:FF:000013">
    <property type="entry name" value="Dihydrolipoamide acetyltransferase component of pyruvate dehydrogenase complex"/>
    <property type="match status" value="1"/>
</dbReference>
<dbReference type="InterPro" id="IPR011053">
    <property type="entry name" value="Single_hybrid_motif"/>
</dbReference>
<feature type="region of interest" description="Disordered" evidence="10">
    <location>
        <begin position="174"/>
        <end position="228"/>
    </location>
</feature>
<dbReference type="Gene3D" id="4.10.320.10">
    <property type="entry name" value="E3-binding domain"/>
    <property type="match status" value="1"/>
</dbReference>
<feature type="compositionally biased region" description="Low complexity" evidence="10">
    <location>
        <begin position="174"/>
        <end position="203"/>
    </location>
</feature>
<evidence type="ECO:0000256" key="4">
    <source>
        <dbReference type="ARBA" id="ARBA00022679"/>
    </source>
</evidence>
<dbReference type="GO" id="GO:0031405">
    <property type="term" value="F:lipoic acid binding"/>
    <property type="evidence" value="ECO:0007669"/>
    <property type="project" value="TreeGrafter"/>
</dbReference>
<dbReference type="AlphaFoldDB" id="A0A383VSL3"/>
<dbReference type="InterPro" id="IPR000089">
    <property type="entry name" value="Biotin_lipoyl"/>
</dbReference>
<protein>
    <recommendedName>
        <fullName evidence="9">Dihydrolipoamide acetyltransferase component of pyruvate dehydrogenase complex</fullName>
        <ecNumber evidence="9">2.3.1.-</ecNumber>
    </recommendedName>
</protein>
<dbReference type="SUPFAM" id="SSF47005">
    <property type="entry name" value="Peripheral subunit-binding domain of 2-oxo acid dehydrogenase complex"/>
    <property type="match status" value="1"/>
</dbReference>
<dbReference type="GO" id="GO:0016407">
    <property type="term" value="F:acetyltransferase activity"/>
    <property type="evidence" value="ECO:0007669"/>
    <property type="project" value="TreeGrafter"/>
</dbReference>
<dbReference type="Pfam" id="PF00198">
    <property type="entry name" value="2-oxoacid_dh"/>
    <property type="match status" value="1"/>
</dbReference>
<organism evidence="13 14">
    <name type="scientific">Tetradesmus obliquus</name>
    <name type="common">Green alga</name>
    <name type="synonym">Acutodesmus obliquus</name>
    <dbReference type="NCBI Taxonomy" id="3088"/>
    <lineage>
        <taxon>Eukaryota</taxon>
        <taxon>Viridiplantae</taxon>
        <taxon>Chlorophyta</taxon>
        <taxon>core chlorophytes</taxon>
        <taxon>Chlorophyceae</taxon>
        <taxon>CS clade</taxon>
        <taxon>Sphaeropleales</taxon>
        <taxon>Scenedesmaceae</taxon>
        <taxon>Tetradesmus</taxon>
    </lineage>
</organism>
<evidence type="ECO:0000256" key="9">
    <source>
        <dbReference type="RuleBase" id="RU003423"/>
    </source>
</evidence>
<keyword evidence="7" id="KW-0496">Mitochondrion</keyword>
<dbReference type="CDD" id="cd06849">
    <property type="entry name" value="lipoyl_domain"/>
    <property type="match status" value="1"/>
</dbReference>
<comment type="similarity">
    <text evidence="3 9">Belongs to the 2-oxoacid dehydrogenase family.</text>
</comment>
<evidence type="ECO:0000259" key="12">
    <source>
        <dbReference type="PROSITE" id="PS51826"/>
    </source>
</evidence>
<dbReference type="EC" id="2.3.1.-" evidence="9"/>
<evidence type="ECO:0000256" key="1">
    <source>
        <dbReference type="ARBA" id="ARBA00001938"/>
    </source>
</evidence>
<dbReference type="PANTHER" id="PTHR43178">
    <property type="entry name" value="DIHYDROLIPOAMIDE ACETYLTRANSFERASE COMPONENT OF PYRUVATE DEHYDROGENASE COMPLEX"/>
    <property type="match status" value="1"/>
</dbReference>
<feature type="domain" description="Peripheral subunit-binding (PSBD)" evidence="12">
    <location>
        <begin position="229"/>
        <end position="266"/>
    </location>
</feature>
<evidence type="ECO:0000256" key="7">
    <source>
        <dbReference type="ARBA" id="ARBA00023128"/>
    </source>
</evidence>
<dbReference type="PROSITE" id="PS00189">
    <property type="entry name" value="LIPOYL"/>
    <property type="match status" value="1"/>
</dbReference>
<accession>A0A383VSL3</accession>
<dbReference type="Pfam" id="PF00364">
    <property type="entry name" value="Biotin_lipoyl"/>
    <property type="match status" value="1"/>
</dbReference>
<evidence type="ECO:0000256" key="2">
    <source>
        <dbReference type="ARBA" id="ARBA00004305"/>
    </source>
</evidence>
<comment type="subcellular location">
    <subcellularLocation>
        <location evidence="2">Mitochondrion matrix</location>
    </subcellularLocation>
</comment>
<dbReference type="InterPro" id="IPR036625">
    <property type="entry name" value="E3-bd_dom_sf"/>
</dbReference>
<comment type="cofactor">
    <cofactor evidence="1 9">
        <name>(R)-lipoate</name>
        <dbReference type="ChEBI" id="CHEBI:83088"/>
    </cofactor>
</comment>
<dbReference type="InterPro" id="IPR004167">
    <property type="entry name" value="PSBD"/>
</dbReference>
<keyword evidence="8 9" id="KW-0012">Acyltransferase</keyword>
<dbReference type="Proteomes" id="UP000256970">
    <property type="component" value="Unassembled WGS sequence"/>
</dbReference>
<dbReference type="Gene3D" id="3.30.559.10">
    <property type="entry name" value="Chloramphenicol acetyltransferase-like domain"/>
    <property type="match status" value="1"/>
</dbReference>
<dbReference type="InterPro" id="IPR050743">
    <property type="entry name" value="2-oxoacid_DH_E2_comp"/>
</dbReference>
<keyword evidence="6" id="KW-0809">Transit peptide</keyword>
<dbReference type="InterPro" id="IPR023213">
    <property type="entry name" value="CAT-like_dom_sf"/>
</dbReference>
<keyword evidence="14" id="KW-1185">Reference proteome</keyword>
<gene>
    <name evidence="13" type="ORF">BQ4739_LOCUS7785</name>
</gene>
<sequence length="584" mass="59940">MHGRLWSGLHHVRALSVCCGLGRNSIHVSSISSAQGLAVQVLEAHKHFLSAAGSTTCSWQTPGSPWTHLQHAGFSSSTAHAAAASPAAGEGSQPGIVSFPLAQTGEGISECELMQWFVKEGDVVDEFQPLCEVQSDKAAIEITSRYAGTIVKVHHAQGDLVKVGAPLVDIRTPEAQAAAEEAAETPSSSSGSSSNTTGAAAEAYDYDPSRPGTGSSSGGSGSDSSSNVLAAPTVRRLARELGVDLARVQGTGPSGRVLREDVERFKAGLVSSIADKLVDRIAAKAGPSSAGKLYAELGDVAAAEAALSAQDMTPTPAAAAAGAAAGAAAAAAAGTAGAPAAAAGAGGSTEALIRIPIRGYRRAMVKSATEAGSIPTFHFMDEVEVEGLLGLRRLLKDDPALDGAKLTYLPFVVKALSLTLLKHPGLNVSLEAGGAALLQRASHNIGVAMATSNGLVVPNVKQVETKSIPEIARELAHLQQLAAAGRLSSDDVSHGSLTISNIGTVGGTNATPMLNPPEVAIVALGRVQPLPRYDASGTSLVKKHIMNVSWGGDHRVVDGAALAEFSNYWKQLLQQPERLLMHLR</sequence>
<evidence type="ECO:0000256" key="10">
    <source>
        <dbReference type="SAM" id="MobiDB-lite"/>
    </source>
</evidence>
<feature type="domain" description="Lipoyl-binding" evidence="11">
    <location>
        <begin position="96"/>
        <end position="171"/>
    </location>
</feature>
<dbReference type="Pfam" id="PF02817">
    <property type="entry name" value="E3_binding"/>
    <property type="match status" value="1"/>
</dbReference>
<dbReference type="InterPro" id="IPR001078">
    <property type="entry name" value="2-oxoacid_DH_actylTfrase"/>
</dbReference>
<evidence type="ECO:0000313" key="13">
    <source>
        <dbReference type="EMBL" id="SZX67386.1"/>
    </source>
</evidence>
<evidence type="ECO:0000313" key="14">
    <source>
        <dbReference type="Proteomes" id="UP000256970"/>
    </source>
</evidence>
<name>A0A383VSL3_TETOB</name>
<reference evidence="13 14" key="1">
    <citation type="submission" date="2016-10" db="EMBL/GenBank/DDBJ databases">
        <authorList>
            <person name="Cai Z."/>
        </authorList>
    </citation>
    <scope>NUCLEOTIDE SEQUENCE [LARGE SCALE GENOMIC DNA]</scope>
</reference>
<dbReference type="InterPro" id="IPR003016">
    <property type="entry name" value="2-oxoA_DH_lipoyl-BS"/>
</dbReference>
<dbReference type="PROSITE" id="PS51826">
    <property type="entry name" value="PSBD"/>
    <property type="match status" value="1"/>
</dbReference>
<evidence type="ECO:0000256" key="8">
    <source>
        <dbReference type="ARBA" id="ARBA00023315"/>
    </source>
</evidence>
<dbReference type="PANTHER" id="PTHR43178:SF14">
    <property type="entry name" value="LIPOAMIDE ACYLTRANSFERASE COMPONENT OF BRANCHED-CHAIN ALPHA-KETO ACID DEHYDROGENASE COMPLEX, MITOCHONDRIAL"/>
    <property type="match status" value="1"/>
</dbReference>
<dbReference type="STRING" id="3088.A0A383VSL3"/>
<evidence type="ECO:0000256" key="3">
    <source>
        <dbReference type="ARBA" id="ARBA00007317"/>
    </source>
</evidence>
<evidence type="ECO:0000259" key="11">
    <source>
        <dbReference type="PROSITE" id="PS50968"/>
    </source>
</evidence>
<evidence type="ECO:0000256" key="6">
    <source>
        <dbReference type="ARBA" id="ARBA00022946"/>
    </source>
</evidence>
<keyword evidence="4 9" id="KW-0808">Transferase</keyword>
<evidence type="ECO:0000256" key="5">
    <source>
        <dbReference type="ARBA" id="ARBA00022823"/>
    </source>
</evidence>
<dbReference type="EMBL" id="FNXT01000791">
    <property type="protein sequence ID" value="SZX67386.1"/>
    <property type="molecule type" value="Genomic_DNA"/>
</dbReference>
<keyword evidence="5 9" id="KW-0450">Lipoyl</keyword>
<dbReference type="GO" id="GO:0005759">
    <property type="term" value="C:mitochondrial matrix"/>
    <property type="evidence" value="ECO:0007669"/>
    <property type="project" value="UniProtKB-SubCell"/>
</dbReference>
<dbReference type="FunFam" id="3.30.559.10:FF:000007">
    <property type="entry name" value="Dihydrolipoamide acetyltransferase component of pyruvate dehydrogenase complex"/>
    <property type="match status" value="1"/>
</dbReference>
<dbReference type="Gene3D" id="2.40.50.100">
    <property type="match status" value="1"/>
</dbReference>